<keyword evidence="2" id="KW-1185">Reference proteome</keyword>
<evidence type="ECO:0000313" key="1">
    <source>
        <dbReference type="EMBL" id="GGV90239.1"/>
    </source>
</evidence>
<organism evidence="1 2">
    <name type="scientific">Streptomyces gelaticus</name>
    <dbReference type="NCBI Taxonomy" id="285446"/>
    <lineage>
        <taxon>Bacteria</taxon>
        <taxon>Bacillati</taxon>
        <taxon>Actinomycetota</taxon>
        <taxon>Actinomycetes</taxon>
        <taxon>Kitasatosporales</taxon>
        <taxon>Streptomycetaceae</taxon>
        <taxon>Streptomyces</taxon>
    </lineage>
</organism>
<sequence>MEHTIGEEKKWRPLQRYIGRREYYAETHAAIAGLISDRAARRPTRRSTSTELVLVRPAAC</sequence>
<accession>A0ABQ2W2M1</accession>
<dbReference type="RefSeq" id="WP_229867168.1">
    <property type="nucleotide sequence ID" value="NZ_BMTF01000016.1"/>
</dbReference>
<protein>
    <recommendedName>
        <fullName evidence="3">Transposase</fullName>
    </recommendedName>
</protein>
<comment type="caution">
    <text evidence="1">The sequence shown here is derived from an EMBL/GenBank/DDBJ whole genome shotgun (WGS) entry which is preliminary data.</text>
</comment>
<gene>
    <name evidence="1" type="ORF">GCM10015535_45870</name>
</gene>
<name>A0ABQ2W2M1_9ACTN</name>
<reference evidence="2" key="1">
    <citation type="journal article" date="2019" name="Int. J. Syst. Evol. Microbiol.">
        <title>The Global Catalogue of Microorganisms (GCM) 10K type strain sequencing project: providing services to taxonomists for standard genome sequencing and annotation.</title>
        <authorList>
            <consortium name="The Broad Institute Genomics Platform"/>
            <consortium name="The Broad Institute Genome Sequencing Center for Infectious Disease"/>
            <person name="Wu L."/>
            <person name="Ma J."/>
        </authorList>
    </citation>
    <scope>NUCLEOTIDE SEQUENCE [LARGE SCALE GENOMIC DNA]</scope>
    <source>
        <strain evidence="2">JCM 4376</strain>
    </source>
</reference>
<dbReference type="EMBL" id="BMTF01000016">
    <property type="protein sequence ID" value="GGV90239.1"/>
    <property type="molecule type" value="Genomic_DNA"/>
</dbReference>
<dbReference type="Proteomes" id="UP000660675">
    <property type="component" value="Unassembled WGS sequence"/>
</dbReference>
<evidence type="ECO:0000313" key="2">
    <source>
        <dbReference type="Proteomes" id="UP000660675"/>
    </source>
</evidence>
<proteinExistence type="predicted"/>
<evidence type="ECO:0008006" key="3">
    <source>
        <dbReference type="Google" id="ProtNLM"/>
    </source>
</evidence>